<dbReference type="EMBL" id="JALJOU010000065">
    <property type="protein sequence ID" value="KAK9826440.1"/>
    <property type="molecule type" value="Genomic_DNA"/>
</dbReference>
<dbReference type="PANTHER" id="PTHR22953">
    <property type="entry name" value="ACID PHOSPHATASE RELATED"/>
    <property type="match status" value="1"/>
</dbReference>
<dbReference type="Gene3D" id="2.60.40.380">
    <property type="entry name" value="Purple acid phosphatase-like, N-terminal"/>
    <property type="match status" value="1"/>
</dbReference>
<dbReference type="GO" id="GO:0003993">
    <property type="term" value="F:acid phosphatase activity"/>
    <property type="evidence" value="ECO:0007669"/>
    <property type="project" value="UniProtKB-EC"/>
</dbReference>
<comment type="caution">
    <text evidence="10">The sequence shown here is derived from an EMBL/GenBank/DDBJ whole genome shotgun (WGS) entry which is preliminary data.</text>
</comment>
<protein>
    <recommendedName>
        <fullName evidence="5">Purple acid phosphatase</fullName>
        <ecNumber evidence="5">3.1.3.2</ecNumber>
    </recommendedName>
</protein>
<organism evidence="10 11">
    <name type="scientific">Elliptochloris bilobata</name>
    <dbReference type="NCBI Taxonomy" id="381761"/>
    <lineage>
        <taxon>Eukaryota</taxon>
        <taxon>Viridiplantae</taxon>
        <taxon>Chlorophyta</taxon>
        <taxon>core chlorophytes</taxon>
        <taxon>Trebouxiophyceae</taxon>
        <taxon>Trebouxiophyceae incertae sedis</taxon>
        <taxon>Elliptochloris clade</taxon>
        <taxon>Elliptochloris</taxon>
    </lineage>
</organism>
<dbReference type="InterPro" id="IPR025733">
    <property type="entry name" value="PAPs_C"/>
</dbReference>
<dbReference type="InterPro" id="IPR039331">
    <property type="entry name" value="PAPs-like"/>
</dbReference>
<feature type="domain" description="Purple acid phosphatase N-terminal" evidence="9">
    <location>
        <begin position="58"/>
        <end position="173"/>
    </location>
</feature>
<proteinExistence type="inferred from homology"/>
<reference evidence="10 11" key="1">
    <citation type="journal article" date="2024" name="Nat. Commun.">
        <title>Phylogenomics reveals the evolutionary origins of lichenization in chlorophyte algae.</title>
        <authorList>
            <person name="Puginier C."/>
            <person name="Libourel C."/>
            <person name="Otte J."/>
            <person name="Skaloud P."/>
            <person name="Haon M."/>
            <person name="Grisel S."/>
            <person name="Petersen M."/>
            <person name="Berrin J.G."/>
            <person name="Delaux P.M."/>
            <person name="Dal Grande F."/>
            <person name="Keller J."/>
        </authorList>
    </citation>
    <scope>NUCLEOTIDE SEQUENCE [LARGE SCALE GENOMIC DNA]</scope>
    <source>
        <strain evidence="10 11">SAG 245.80</strain>
    </source>
</reference>
<dbReference type="EC" id="3.1.3.2" evidence="5"/>
<dbReference type="InterPro" id="IPR008963">
    <property type="entry name" value="Purple_acid_Pase-like_N"/>
</dbReference>
<dbReference type="SUPFAM" id="SSF56300">
    <property type="entry name" value="Metallo-dependent phosphatases"/>
    <property type="match status" value="1"/>
</dbReference>
<sequence length="577" mass="63098">MLRKYSAITHADNGVAAKARVLRQEPYTAPFDPSLRPSTHFLPLNEGETADNSTGSQPSQVHLSVGGPGSVLVLWASGKAKTGKGPLTPLNASGASVVQYGKRSGQLDLEARGSAETYEQVYTGNYRYWGGTTALNYTSPLLHTVILANLTSATAYWYCVGDGRTFSPEFNFVSPQAPGPHYPQRLLLLADWGLSYNSSSTLDHVLASAKNATSPVSVLFIGDYSYADTWYANGTESNPNTAVEGNPNAGSWQPVWDAWQRFIEPLVSKWPLNGGTGNHEEEQQADGSAFRSVRARWPTPHAASGSDSPFFYSIETGPVHSIFLSNYHDYTNGSDQARWLARDLGAVDRARTPWVLVSFHNPWYTTDLSYKEFEQMRLALEPLTHSAGVDVFFYGHVHAYERSTPVTNYTVDPCGAVHITIGDAGNSEGLSFLNNLRERKLQFEDTPGGCPNVSAVAPRPSYLVPLLPEQDRWAWYERALTFQADGASTGVGNPRGYCYKSQPAWSAYRESSFGHGVLDVLNETHALWAWHRNQDGDPVAADSVYVYRDLQRCANKRSAAAPPGSAPAGVPATELAF</sequence>
<keyword evidence="4" id="KW-0325">Glycoprotein</keyword>
<comment type="catalytic activity">
    <reaction evidence="5">
        <text>a phosphate monoester + H2O = an alcohol + phosphate</text>
        <dbReference type="Rhea" id="RHEA:15017"/>
        <dbReference type="ChEBI" id="CHEBI:15377"/>
        <dbReference type="ChEBI" id="CHEBI:30879"/>
        <dbReference type="ChEBI" id="CHEBI:43474"/>
        <dbReference type="ChEBI" id="CHEBI:67140"/>
        <dbReference type="EC" id="3.1.3.2"/>
    </reaction>
</comment>
<name>A0AAW1QXZ3_9CHLO</name>
<evidence type="ECO:0000256" key="4">
    <source>
        <dbReference type="ARBA" id="ARBA00023180"/>
    </source>
</evidence>
<dbReference type="Pfam" id="PF00149">
    <property type="entry name" value="Metallophos"/>
    <property type="match status" value="1"/>
</dbReference>
<gene>
    <name evidence="10" type="ORF">WJX81_005915</name>
</gene>
<evidence type="ECO:0000313" key="11">
    <source>
        <dbReference type="Proteomes" id="UP001445335"/>
    </source>
</evidence>
<feature type="domain" description="Purple acid phosphatase C-terminal" evidence="8">
    <location>
        <begin position="496"/>
        <end position="536"/>
    </location>
</feature>
<dbReference type="GO" id="GO:0046872">
    <property type="term" value="F:metal ion binding"/>
    <property type="evidence" value="ECO:0007669"/>
    <property type="project" value="InterPro"/>
</dbReference>
<accession>A0AAW1QXZ3</accession>
<dbReference type="Pfam" id="PF16656">
    <property type="entry name" value="Pur_ac_phosph_N"/>
    <property type="match status" value="1"/>
</dbReference>
<dbReference type="InterPro" id="IPR015914">
    <property type="entry name" value="PAPs_N"/>
</dbReference>
<keyword evidence="11" id="KW-1185">Reference proteome</keyword>
<keyword evidence="3 5" id="KW-0378">Hydrolase</keyword>
<evidence type="ECO:0000256" key="3">
    <source>
        <dbReference type="ARBA" id="ARBA00022801"/>
    </source>
</evidence>
<dbReference type="SUPFAM" id="SSF49363">
    <property type="entry name" value="Purple acid phosphatase, N-terminal domain"/>
    <property type="match status" value="1"/>
</dbReference>
<dbReference type="Proteomes" id="UP001445335">
    <property type="component" value="Unassembled WGS sequence"/>
</dbReference>
<dbReference type="AlphaFoldDB" id="A0AAW1QXZ3"/>
<dbReference type="Gene3D" id="3.60.21.10">
    <property type="match status" value="2"/>
</dbReference>
<evidence type="ECO:0000256" key="6">
    <source>
        <dbReference type="SAM" id="MobiDB-lite"/>
    </source>
</evidence>
<evidence type="ECO:0000256" key="2">
    <source>
        <dbReference type="ARBA" id="ARBA00022729"/>
    </source>
</evidence>
<evidence type="ECO:0000259" key="7">
    <source>
        <dbReference type="Pfam" id="PF00149"/>
    </source>
</evidence>
<evidence type="ECO:0000256" key="1">
    <source>
        <dbReference type="ARBA" id="ARBA00008723"/>
    </source>
</evidence>
<dbReference type="PANTHER" id="PTHR22953:SF155">
    <property type="entry name" value="PURPLE ACID PHOSPHATASE 18"/>
    <property type="match status" value="1"/>
</dbReference>
<evidence type="ECO:0000313" key="10">
    <source>
        <dbReference type="EMBL" id="KAK9826440.1"/>
    </source>
</evidence>
<dbReference type="CDD" id="cd00839">
    <property type="entry name" value="MPP_PAPs"/>
    <property type="match status" value="1"/>
</dbReference>
<feature type="domain" description="Calcineurin-like phosphoesterase" evidence="7">
    <location>
        <begin position="185"/>
        <end position="400"/>
    </location>
</feature>
<dbReference type="Pfam" id="PF14008">
    <property type="entry name" value="Metallophos_C"/>
    <property type="match status" value="1"/>
</dbReference>
<evidence type="ECO:0000259" key="8">
    <source>
        <dbReference type="Pfam" id="PF14008"/>
    </source>
</evidence>
<feature type="region of interest" description="Disordered" evidence="6">
    <location>
        <begin position="28"/>
        <end position="62"/>
    </location>
</feature>
<dbReference type="InterPro" id="IPR029052">
    <property type="entry name" value="Metallo-depent_PP-like"/>
</dbReference>
<dbReference type="InterPro" id="IPR004843">
    <property type="entry name" value="Calcineurin-like_PHP"/>
</dbReference>
<comment type="similarity">
    <text evidence="1 5">Belongs to the metallophosphoesterase superfamily. Purple acid phosphatase family.</text>
</comment>
<evidence type="ECO:0000256" key="5">
    <source>
        <dbReference type="RuleBase" id="RU361203"/>
    </source>
</evidence>
<evidence type="ECO:0000259" key="9">
    <source>
        <dbReference type="Pfam" id="PF16656"/>
    </source>
</evidence>
<keyword evidence="2" id="KW-0732">Signal</keyword>
<feature type="compositionally biased region" description="Polar residues" evidence="6">
    <location>
        <begin position="50"/>
        <end position="62"/>
    </location>
</feature>
<dbReference type="InterPro" id="IPR041792">
    <property type="entry name" value="MPP_PAP"/>
</dbReference>